<dbReference type="AlphaFoldDB" id="A0A7I9WWW9"/>
<dbReference type="Proteomes" id="UP000465241">
    <property type="component" value="Unassembled WGS sequence"/>
</dbReference>
<reference evidence="2 3" key="1">
    <citation type="journal article" date="2019" name="Emerg. Microbes Infect.">
        <title>Comprehensive subspecies identification of 175 nontuberculous mycobacteria species based on 7547 genomic profiles.</title>
        <authorList>
            <person name="Matsumoto Y."/>
            <person name="Kinjo T."/>
            <person name="Motooka D."/>
            <person name="Nabeya D."/>
            <person name="Jung N."/>
            <person name="Uechi K."/>
            <person name="Horii T."/>
            <person name="Iida T."/>
            <person name="Fujita J."/>
            <person name="Nakamura S."/>
        </authorList>
    </citation>
    <scope>NUCLEOTIDE SEQUENCE [LARGE SCALE GENOMIC DNA]</scope>
    <source>
        <strain evidence="2 3">JCM 13392</strain>
    </source>
</reference>
<sequence length="148" mass="15528">MSDSSTTRATAAAYRCSMSITLTAACIEIVASDLDRSLAFYRLLGLDIPATEGPHVDVELPGGNTLAFDTEDTIAAMHPGWSPPPTAGRVTIGFQLESPADVDALYETVTSAGHHGALEPFDAPWGQRYATVADPDGTSVDLYALSPS</sequence>
<dbReference type="EMBL" id="BLKT01000003">
    <property type="protein sequence ID" value="GFG62223.1"/>
    <property type="molecule type" value="Genomic_DNA"/>
</dbReference>
<dbReference type="PANTHER" id="PTHR36503:SF3">
    <property type="entry name" value="BLR0126 PROTEIN"/>
    <property type="match status" value="1"/>
</dbReference>
<dbReference type="PANTHER" id="PTHR36503">
    <property type="entry name" value="BLR2520 PROTEIN"/>
    <property type="match status" value="1"/>
</dbReference>
<evidence type="ECO:0000313" key="3">
    <source>
        <dbReference type="Proteomes" id="UP000465241"/>
    </source>
</evidence>
<dbReference type="Pfam" id="PF00903">
    <property type="entry name" value="Glyoxalase"/>
    <property type="match status" value="1"/>
</dbReference>
<dbReference type="InterPro" id="IPR037523">
    <property type="entry name" value="VOC_core"/>
</dbReference>
<evidence type="ECO:0000313" key="2">
    <source>
        <dbReference type="EMBL" id="GFG62223.1"/>
    </source>
</evidence>
<organism evidence="2 3">
    <name type="scientific">Mycolicibacterium murale</name>
    <dbReference type="NCBI Taxonomy" id="182220"/>
    <lineage>
        <taxon>Bacteria</taxon>
        <taxon>Bacillati</taxon>
        <taxon>Actinomycetota</taxon>
        <taxon>Actinomycetes</taxon>
        <taxon>Mycobacteriales</taxon>
        <taxon>Mycobacteriaceae</taxon>
        <taxon>Mycolicibacterium</taxon>
    </lineage>
</organism>
<dbReference type="PROSITE" id="PS51819">
    <property type="entry name" value="VOC"/>
    <property type="match status" value="1"/>
</dbReference>
<protein>
    <submittedName>
        <fullName evidence="2">Glyoxalase</fullName>
    </submittedName>
</protein>
<proteinExistence type="predicted"/>
<name>A0A7I9WWW9_9MYCO</name>
<dbReference type="Gene3D" id="3.10.180.10">
    <property type="entry name" value="2,3-Dihydroxybiphenyl 1,2-Dioxygenase, domain 1"/>
    <property type="match status" value="1"/>
</dbReference>
<feature type="domain" description="VOC" evidence="1">
    <location>
        <begin position="23"/>
        <end position="145"/>
    </location>
</feature>
<keyword evidence="3" id="KW-1185">Reference proteome</keyword>
<dbReference type="InterPro" id="IPR004360">
    <property type="entry name" value="Glyas_Fos-R_dOase_dom"/>
</dbReference>
<accession>A0A7I9WWW9</accession>
<gene>
    <name evidence="2" type="ORF">MMUR_63590</name>
</gene>
<comment type="caution">
    <text evidence="2">The sequence shown here is derived from an EMBL/GenBank/DDBJ whole genome shotgun (WGS) entry which is preliminary data.</text>
</comment>
<dbReference type="SUPFAM" id="SSF54593">
    <property type="entry name" value="Glyoxalase/Bleomycin resistance protein/Dihydroxybiphenyl dioxygenase"/>
    <property type="match status" value="1"/>
</dbReference>
<dbReference type="InterPro" id="IPR029068">
    <property type="entry name" value="Glyas_Bleomycin-R_OHBP_Dase"/>
</dbReference>
<evidence type="ECO:0000259" key="1">
    <source>
        <dbReference type="PROSITE" id="PS51819"/>
    </source>
</evidence>